<dbReference type="AlphaFoldDB" id="A0A942Z474"/>
<accession>A0A942Z474</accession>
<dbReference type="Proteomes" id="UP000676456">
    <property type="component" value="Unassembled WGS sequence"/>
</dbReference>
<dbReference type="Gene3D" id="3.40.50.450">
    <property type="match status" value="1"/>
</dbReference>
<comment type="caution">
    <text evidence="2">The sequence shown here is derived from an EMBL/GenBank/DDBJ whole genome shotgun (WGS) entry which is preliminary data.</text>
</comment>
<dbReference type="HAMAP" id="MF_01575">
    <property type="entry name" value="UPF0398"/>
    <property type="match status" value="1"/>
</dbReference>
<gene>
    <name evidence="2" type="ORF">KHA91_05255</name>
</gene>
<organism evidence="2 3">
    <name type="scientific">Lederbergia citrea</name>
    <dbReference type="NCBI Taxonomy" id="2833581"/>
    <lineage>
        <taxon>Bacteria</taxon>
        <taxon>Bacillati</taxon>
        <taxon>Bacillota</taxon>
        <taxon>Bacilli</taxon>
        <taxon>Bacillales</taxon>
        <taxon>Bacillaceae</taxon>
        <taxon>Lederbergia</taxon>
    </lineage>
</organism>
<protein>
    <recommendedName>
        <fullName evidence="1">UPF0398 protein KHA91_05255</fullName>
    </recommendedName>
</protein>
<reference evidence="2 3" key="1">
    <citation type="submission" date="2021-05" db="EMBL/GenBank/DDBJ databases">
        <title>Novel Bacillus species.</title>
        <authorList>
            <person name="Liu G."/>
        </authorList>
    </citation>
    <scope>NUCLEOTIDE SEQUENCE [LARGE SCALE GENOMIC DNA]</scope>
    <source>
        <strain evidence="2 3">FJAT-49682</strain>
    </source>
</reference>
<evidence type="ECO:0000313" key="2">
    <source>
        <dbReference type="EMBL" id="MBS4222162.1"/>
    </source>
</evidence>
<dbReference type="Pfam" id="PF06908">
    <property type="entry name" value="YpsA"/>
    <property type="match status" value="1"/>
</dbReference>
<dbReference type="InterPro" id="IPR010697">
    <property type="entry name" value="YspA"/>
</dbReference>
<keyword evidence="3" id="KW-1185">Reference proteome</keyword>
<dbReference type="RefSeq" id="WP_213097126.1">
    <property type="nucleotide sequence ID" value="NZ_JAGYPN010000001.1"/>
</dbReference>
<evidence type="ECO:0000256" key="1">
    <source>
        <dbReference type="HAMAP-Rule" id="MF_01575"/>
    </source>
</evidence>
<dbReference type="NCBIfam" id="NF010181">
    <property type="entry name" value="PRK13660.1"/>
    <property type="match status" value="1"/>
</dbReference>
<dbReference type="EMBL" id="JAGYPN010000001">
    <property type="protein sequence ID" value="MBS4222162.1"/>
    <property type="molecule type" value="Genomic_DNA"/>
</dbReference>
<proteinExistence type="inferred from homology"/>
<dbReference type="PANTHER" id="PTHR38440:SF1">
    <property type="entry name" value="UPF0398 PROTEIN SPR0331"/>
    <property type="match status" value="1"/>
</dbReference>
<evidence type="ECO:0000313" key="3">
    <source>
        <dbReference type="Proteomes" id="UP000676456"/>
    </source>
</evidence>
<sequence>MPTVATVTGYKPFELGIFKHDDPAIKYIKKALSKALSQLAEEGLEWVIISGQLGVELWAAEVVFDLIPVYPELKLGVITPFLNQEENWKEGNKELYESVLMQADFVDSLSKQPYVGPWQFRNKNKFFVQKSDCALILYDVEKEGSPKFFYETSKMYQQSHPYEIRTIDFYDLQSVVEDENF</sequence>
<dbReference type="SUPFAM" id="SSF102405">
    <property type="entry name" value="MCP/YpsA-like"/>
    <property type="match status" value="1"/>
</dbReference>
<name>A0A942Z474_9BACI</name>
<dbReference type="PIRSF" id="PIRSF021290">
    <property type="entry name" value="DUF1273"/>
    <property type="match status" value="1"/>
</dbReference>
<comment type="similarity">
    <text evidence="1">Belongs to the UPF0398 family.</text>
</comment>
<dbReference type="PANTHER" id="PTHR38440">
    <property type="entry name" value="UPF0398 PROTEIN YPSA"/>
    <property type="match status" value="1"/>
</dbReference>